<gene>
    <name evidence="3" type="ORF">GP486_004925</name>
</gene>
<comment type="caution">
    <text evidence="3">The sequence shown here is derived from an EMBL/GenBank/DDBJ whole genome shotgun (WGS) entry which is preliminary data.</text>
</comment>
<keyword evidence="1" id="KW-1133">Transmembrane helix</keyword>
<organism evidence="3 4">
    <name type="scientific">Trichoglossum hirsutum</name>
    <dbReference type="NCBI Taxonomy" id="265104"/>
    <lineage>
        <taxon>Eukaryota</taxon>
        <taxon>Fungi</taxon>
        <taxon>Dikarya</taxon>
        <taxon>Ascomycota</taxon>
        <taxon>Pezizomycotina</taxon>
        <taxon>Geoglossomycetes</taxon>
        <taxon>Geoglossales</taxon>
        <taxon>Geoglossaceae</taxon>
        <taxon>Trichoglossum</taxon>
    </lineage>
</organism>
<evidence type="ECO:0000313" key="4">
    <source>
        <dbReference type="Proteomes" id="UP000750711"/>
    </source>
</evidence>
<accession>A0A9P8LA77</accession>
<name>A0A9P8LA77_9PEZI</name>
<sequence length="361" mass="41264">MAPLETPFHIGEHSHERFEDYPQPPTIENDESFDNIVRKLSHYFIDAVDYPHTFEQLRTTSVGRKLGPLVASLSENAHHPAIVAALLVLKWQFSAIESDDRGINETRGLACEIVAWRFLARLSERDIVEILLYELPNVPPNQDQSADEERGEDELSGQHYQWPTIDENASLLTGLPIPEVRRHRLPRPISHVGSYHADDRLDDTFEDNSASSFIGLNALEIAVVVDAKKFLSQRVVQVVVNGIWSGRIVFWESMSVHTTKKALFYNERKSDPYCRLRVPKYQKAFEVLFFASFLALYYAVLVERNPDRITPLEILLYIWIAAFAYDEFSEFRDAGTLFYAADFLSMWDLGIIGVGIAFIIA</sequence>
<feature type="transmembrane region" description="Helical" evidence="1">
    <location>
        <begin position="284"/>
        <end position="302"/>
    </location>
</feature>
<dbReference type="InterPro" id="IPR052971">
    <property type="entry name" value="TRP_calcium_channel"/>
</dbReference>
<dbReference type="PANTHER" id="PTHR35859:SF5">
    <property type="entry name" value="ION TRANSPORT DOMAIN-CONTAINING PROTEIN"/>
    <property type="match status" value="1"/>
</dbReference>
<dbReference type="PANTHER" id="PTHR35859">
    <property type="entry name" value="NONSELECTIVE CATION CHANNEL PROTEIN"/>
    <property type="match status" value="1"/>
</dbReference>
<evidence type="ECO:0000256" key="1">
    <source>
        <dbReference type="SAM" id="Phobius"/>
    </source>
</evidence>
<protein>
    <recommendedName>
        <fullName evidence="2">Calcium channel YVC1-like C-terminal transmembrane domain-containing protein</fullName>
    </recommendedName>
</protein>
<feature type="transmembrane region" description="Helical" evidence="1">
    <location>
        <begin position="337"/>
        <end position="360"/>
    </location>
</feature>
<reference evidence="3" key="1">
    <citation type="submission" date="2021-03" db="EMBL/GenBank/DDBJ databases">
        <title>Comparative genomics and phylogenomic investigation of the class Geoglossomycetes provide insights into ecological specialization and systematics.</title>
        <authorList>
            <person name="Melie T."/>
            <person name="Pirro S."/>
            <person name="Miller A.N."/>
            <person name="Quandt A."/>
        </authorList>
    </citation>
    <scope>NUCLEOTIDE SEQUENCE</scope>
    <source>
        <strain evidence="3">CAQ_001_2017</strain>
    </source>
</reference>
<proteinExistence type="predicted"/>
<dbReference type="Pfam" id="PF23317">
    <property type="entry name" value="YVC1_C"/>
    <property type="match status" value="1"/>
</dbReference>
<dbReference type="EMBL" id="JAGHQM010000851">
    <property type="protein sequence ID" value="KAH0558418.1"/>
    <property type="molecule type" value="Genomic_DNA"/>
</dbReference>
<dbReference type="AlphaFoldDB" id="A0A9P8LA77"/>
<keyword evidence="4" id="KW-1185">Reference proteome</keyword>
<feature type="transmembrane region" description="Helical" evidence="1">
    <location>
        <begin position="309"/>
        <end position="325"/>
    </location>
</feature>
<dbReference type="InterPro" id="IPR056336">
    <property type="entry name" value="YVC1_C"/>
</dbReference>
<keyword evidence="1" id="KW-0812">Transmembrane</keyword>
<feature type="non-terminal residue" evidence="3">
    <location>
        <position position="361"/>
    </location>
</feature>
<evidence type="ECO:0000259" key="2">
    <source>
        <dbReference type="Pfam" id="PF23317"/>
    </source>
</evidence>
<keyword evidence="1" id="KW-0472">Membrane</keyword>
<evidence type="ECO:0000313" key="3">
    <source>
        <dbReference type="EMBL" id="KAH0558418.1"/>
    </source>
</evidence>
<dbReference type="Proteomes" id="UP000750711">
    <property type="component" value="Unassembled WGS sequence"/>
</dbReference>
<feature type="domain" description="Calcium channel YVC1-like C-terminal transmembrane" evidence="2">
    <location>
        <begin position="290"/>
        <end position="353"/>
    </location>
</feature>